<accession>X1DWG6</accession>
<dbReference type="EMBL" id="BART01025424">
    <property type="protein sequence ID" value="GAH00733.1"/>
    <property type="molecule type" value="Genomic_DNA"/>
</dbReference>
<dbReference type="AlphaFoldDB" id="X1DWG6"/>
<evidence type="ECO:0000259" key="1">
    <source>
        <dbReference type="Pfam" id="PF17768"/>
    </source>
</evidence>
<evidence type="ECO:0000313" key="2">
    <source>
        <dbReference type="EMBL" id="GAH00733.1"/>
    </source>
</evidence>
<protein>
    <recommendedName>
        <fullName evidence="1">RecJ OB domain-containing protein</fullName>
    </recommendedName>
</protein>
<feature type="non-terminal residue" evidence="2">
    <location>
        <position position="1"/>
    </location>
</feature>
<dbReference type="InterPro" id="IPR041122">
    <property type="entry name" value="RecJ_OB"/>
</dbReference>
<sequence length="88" mass="10342">PKFLLENFKPMWYGTMGEENNHIKMTKSDPEGCYFNIMKFNTRDDITIYEKASKLNIVGAIGVNRYYSEEKKKLYTNKQMMADVIVCN</sequence>
<name>X1DWG6_9ZZZZ</name>
<dbReference type="Pfam" id="PF17768">
    <property type="entry name" value="RecJ_OB"/>
    <property type="match status" value="1"/>
</dbReference>
<comment type="caution">
    <text evidence="2">The sequence shown here is derived from an EMBL/GenBank/DDBJ whole genome shotgun (WGS) entry which is preliminary data.</text>
</comment>
<proteinExistence type="predicted"/>
<reference evidence="2" key="1">
    <citation type="journal article" date="2014" name="Front. Microbiol.">
        <title>High frequency of phylogenetically diverse reductive dehalogenase-homologous genes in deep subseafloor sedimentary metagenomes.</title>
        <authorList>
            <person name="Kawai M."/>
            <person name="Futagami T."/>
            <person name="Toyoda A."/>
            <person name="Takaki Y."/>
            <person name="Nishi S."/>
            <person name="Hori S."/>
            <person name="Arai W."/>
            <person name="Tsubouchi T."/>
            <person name="Morono Y."/>
            <person name="Uchiyama I."/>
            <person name="Ito T."/>
            <person name="Fujiyama A."/>
            <person name="Inagaki F."/>
            <person name="Takami H."/>
        </authorList>
    </citation>
    <scope>NUCLEOTIDE SEQUENCE</scope>
    <source>
        <strain evidence="2">Expedition CK06-06</strain>
    </source>
</reference>
<feature type="domain" description="RecJ OB" evidence="1">
    <location>
        <begin position="1"/>
        <end position="74"/>
    </location>
</feature>
<dbReference type="Gene3D" id="2.40.50.460">
    <property type="match status" value="1"/>
</dbReference>
<gene>
    <name evidence="2" type="ORF">S01H4_45639</name>
</gene>
<organism evidence="2">
    <name type="scientific">marine sediment metagenome</name>
    <dbReference type="NCBI Taxonomy" id="412755"/>
    <lineage>
        <taxon>unclassified sequences</taxon>
        <taxon>metagenomes</taxon>
        <taxon>ecological metagenomes</taxon>
    </lineage>
</organism>